<reference evidence="1 2" key="1">
    <citation type="submission" date="2019-08" db="EMBL/GenBank/DDBJ databases">
        <title>The genome of the soybean aphid Biotype 1, its phylome, world population structure and adaptation to the North American continent.</title>
        <authorList>
            <person name="Giordano R."/>
            <person name="Donthu R.K."/>
            <person name="Hernandez A.G."/>
            <person name="Wright C.L."/>
            <person name="Zimin A.V."/>
        </authorList>
    </citation>
    <scope>NUCLEOTIDE SEQUENCE [LARGE SCALE GENOMIC DNA]</scope>
    <source>
        <tissue evidence="1">Whole aphids</tissue>
    </source>
</reference>
<evidence type="ECO:0000313" key="2">
    <source>
        <dbReference type="Proteomes" id="UP000475862"/>
    </source>
</evidence>
<name>A0A6G0TLP7_APHGL</name>
<comment type="caution">
    <text evidence="1">The sequence shown here is derived from an EMBL/GenBank/DDBJ whole genome shotgun (WGS) entry which is preliminary data.</text>
</comment>
<sequence length="214" mass="24775">MIPIIAFKFKTCITVTYSISKVHSTPTVQQSTCRHFSRIFIQHSDIIEYSIEIKLIRIKNKLKPIKNTSKFILKIKKGLLKNLFKNKEYIQYQQFSLKLLEIMLSLYNIIFTNKLNIIRHIVKQPIWSACILAAISDSHLSPLFNNFSLLYKSSSIYRTCFLTKTAVYAFSHINVITCGTATSISSFFSFNSDSLYKLYNILNGLQKNISTYKN</sequence>
<dbReference type="EMBL" id="VYZN01000027">
    <property type="protein sequence ID" value="KAE9534794.1"/>
    <property type="molecule type" value="Genomic_DNA"/>
</dbReference>
<dbReference type="Proteomes" id="UP000475862">
    <property type="component" value="Unassembled WGS sequence"/>
</dbReference>
<dbReference type="AlphaFoldDB" id="A0A6G0TLP7"/>
<protein>
    <submittedName>
        <fullName evidence="1">Uncharacterized protein</fullName>
    </submittedName>
</protein>
<proteinExistence type="predicted"/>
<accession>A0A6G0TLP7</accession>
<gene>
    <name evidence="1" type="ORF">AGLY_008086</name>
</gene>
<keyword evidence="2" id="KW-1185">Reference proteome</keyword>
<organism evidence="1 2">
    <name type="scientific">Aphis glycines</name>
    <name type="common">Soybean aphid</name>
    <dbReference type="NCBI Taxonomy" id="307491"/>
    <lineage>
        <taxon>Eukaryota</taxon>
        <taxon>Metazoa</taxon>
        <taxon>Ecdysozoa</taxon>
        <taxon>Arthropoda</taxon>
        <taxon>Hexapoda</taxon>
        <taxon>Insecta</taxon>
        <taxon>Pterygota</taxon>
        <taxon>Neoptera</taxon>
        <taxon>Paraneoptera</taxon>
        <taxon>Hemiptera</taxon>
        <taxon>Sternorrhyncha</taxon>
        <taxon>Aphidomorpha</taxon>
        <taxon>Aphidoidea</taxon>
        <taxon>Aphididae</taxon>
        <taxon>Aphidini</taxon>
        <taxon>Aphis</taxon>
        <taxon>Aphis</taxon>
    </lineage>
</organism>
<evidence type="ECO:0000313" key="1">
    <source>
        <dbReference type="EMBL" id="KAE9534794.1"/>
    </source>
</evidence>